<dbReference type="AlphaFoldDB" id="A0A1H4LP34"/>
<feature type="transmembrane region" description="Helical" evidence="6">
    <location>
        <begin position="155"/>
        <end position="173"/>
    </location>
</feature>
<feature type="transmembrane region" description="Helical" evidence="6">
    <location>
        <begin position="77"/>
        <end position="100"/>
    </location>
</feature>
<evidence type="ECO:0000256" key="1">
    <source>
        <dbReference type="ARBA" id="ARBA00004141"/>
    </source>
</evidence>
<accession>A0A1H4LP34</accession>
<keyword evidence="8" id="KW-0406">Ion transport</keyword>
<feature type="transmembrane region" description="Helical" evidence="6">
    <location>
        <begin position="12"/>
        <end position="30"/>
    </location>
</feature>
<evidence type="ECO:0000256" key="4">
    <source>
        <dbReference type="ARBA" id="ARBA00023136"/>
    </source>
</evidence>
<protein>
    <submittedName>
        <fullName evidence="8">Voltage-gated sodium channel</fullName>
    </submittedName>
</protein>
<feature type="transmembrane region" description="Helical" evidence="6">
    <location>
        <begin position="193"/>
        <end position="217"/>
    </location>
</feature>
<dbReference type="GO" id="GO:0005248">
    <property type="term" value="F:voltage-gated sodium channel activity"/>
    <property type="evidence" value="ECO:0007669"/>
    <property type="project" value="TreeGrafter"/>
</dbReference>
<feature type="transmembrane region" description="Helical" evidence="6">
    <location>
        <begin position="50"/>
        <end position="65"/>
    </location>
</feature>
<dbReference type="EMBL" id="FNSL01000001">
    <property type="protein sequence ID" value="SEB72042.1"/>
    <property type="molecule type" value="Genomic_DNA"/>
</dbReference>
<dbReference type="RefSeq" id="WP_090329259.1">
    <property type="nucleotide sequence ID" value="NZ_FNSL01000001.1"/>
</dbReference>
<dbReference type="PANTHER" id="PTHR10037:SF62">
    <property type="entry name" value="SODIUM CHANNEL PROTEIN 60E"/>
    <property type="match status" value="1"/>
</dbReference>
<feature type="domain" description="Ion transport" evidence="7">
    <location>
        <begin position="11"/>
        <end position="226"/>
    </location>
</feature>
<keyword evidence="2 6" id="KW-0812">Transmembrane</keyword>
<reference evidence="9" key="1">
    <citation type="submission" date="2016-10" db="EMBL/GenBank/DDBJ databases">
        <authorList>
            <person name="Varghese N."/>
            <person name="Submissions S."/>
        </authorList>
    </citation>
    <scope>NUCLEOTIDE SEQUENCE [LARGE SCALE GENOMIC DNA]</scope>
    <source>
        <strain evidence="9">ES.061</strain>
    </source>
</reference>
<feature type="coiled-coil region" evidence="5">
    <location>
        <begin position="220"/>
        <end position="259"/>
    </location>
</feature>
<dbReference type="GO" id="GO:0001518">
    <property type="term" value="C:voltage-gated sodium channel complex"/>
    <property type="evidence" value="ECO:0007669"/>
    <property type="project" value="TreeGrafter"/>
</dbReference>
<evidence type="ECO:0000313" key="9">
    <source>
        <dbReference type="Proteomes" id="UP000199064"/>
    </source>
</evidence>
<dbReference type="Pfam" id="PF00520">
    <property type="entry name" value="Ion_trans"/>
    <property type="match status" value="1"/>
</dbReference>
<sequence length="265" mass="29481">MQSLKSLIESRRFEAVITVLIIVNAVTLGLETSERAMIAFGPLLQTLDQAILGVFVAELLARLAVYRQNFFRDPWRVFDLVVVGIALVPATAGLSVLRALRILRVLRLVSMVPSLRRVVGGLIAALPGMGSIMLLLGLVYYVFAVMATKLFGASFPDWFGTIGLSAYSLFQIMTLESWSMGIVRPVMEVYPLAWMFFIPFIVSTTFTVLNLFIGIIVSAMQAEHDEEASAERTALQAEQEIILNEIRALRKEVQALTVEKAREKR</sequence>
<evidence type="ECO:0000256" key="2">
    <source>
        <dbReference type="ARBA" id="ARBA00022692"/>
    </source>
</evidence>
<dbReference type="InterPro" id="IPR005821">
    <property type="entry name" value="Ion_trans_dom"/>
</dbReference>
<dbReference type="InterPro" id="IPR027359">
    <property type="entry name" value="Volt_channel_dom_sf"/>
</dbReference>
<evidence type="ECO:0000256" key="6">
    <source>
        <dbReference type="SAM" id="Phobius"/>
    </source>
</evidence>
<proteinExistence type="predicted"/>
<keyword evidence="8" id="KW-0407">Ion channel</keyword>
<evidence type="ECO:0000313" key="8">
    <source>
        <dbReference type="EMBL" id="SEB72042.1"/>
    </source>
</evidence>
<evidence type="ECO:0000259" key="7">
    <source>
        <dbReference type="Pfam" id="PF00520"/>
    </source>
</evidence>
<keyword evidence="8" id="KW-0813">Transport</keyword>
<keyword evidence="4 6" id="KW-0472">Membrane</keyword>
<dbReference type="Gene3D" id="1.10.287.70">
    <property type="match status" value="1"/>
</dbReference>
<organism evidence="8 9">
    <name type="scientific">Nitratireductor aquibiodomus</name>
    <dbReference type="NCBI Taxonomy" id="204799"/>
    <lineage>
        <taxon>Bacteria</taxon>
        <taxon>Pseudomonadati</taxon>
        <taxon>Pseudomonadota</taxon>
        <taxon>Alphaproteobacteria</taxon>
        <taxon>Hyphomicrobiales</taxon>
        <taxon>Phyllobacteriaceae</taxon>
        <taxon>Nitratireductor</taxon>
    </lineage>
</organism>
<gene>
    <name evidence="8" type="ORF">SAMN05216452_2910</name>
</gene>
<evidence type="ECO:0000256" key="5">
    <source>
        <dbReference type="SAM" id="Coils"/>
    </source>
</evidence>
<dbReference type="InterPro" id="IPR043203">
    <property type="entry name" value="VGCC_Ca_Na"/>
</dbReference>
<name>A0A1H4LP34_9HYPH</name>
<feature type="transmembrane region" description="Helical" evidence="6">
    <location>
        <begin position="120"/>
        <end position="143"/>
    </location>
</feature>
<keyword evidence="5" id="KW-0175">Coiled coil</keyword>
<dbReference type="SUPFAM" id="SSF81324">
    <property type="entry name" value="Voltage-gated potassium channels"/>
    <property type="match status" value="1"/>
</dbReference>
<evidence type="ECO:0000256" key="3">
    <source>
        <dbReference type="ARBA" id="ARBA00022989"/>
    </source>
</evidence>
<dbReference type="Gene3D" id="1.20.120.350">
    <property type="entry name" value="Voltage-gated potassium channels. Chain C"/>
    <property type="match status" value="1"/>
</dbReference>
<dbReference type="PANTHER" id="PTHR10037">
    <property type="entry name" value="VOLTAGE-GATED CATION CHANNEL CALCIUM AND SODIUM"/>
    <property type="match status" value="1"/>
</dbReference>
<dbReference type="Proteomes" id="UP000199064">
    <property type="component" value="Unassembled WGS sequence"/>
</dbReference>
<comment type="subcellular location">
    <subcellularLocation>
        <location evidence="1">Membrane</location>
        <topology evidence="1">Multi-pass membrane protein</topology>
    </subcellularLocation>
</comment>
<keyword evidence="3 6" id="KW-1133">Transmembrane helix</keyword>
<keyword evidence="9" id="KW-1185">Reference proteome</keyword>